<keyword evidence="3" id="KW-1185">Reference proteome</keyword>
<feature type="coiled-coil region" evidence="1">
    <location>
        <begin position="155"/>
        <end position="182"/>
    </location>
</feature>
<sequence length="209" mass="24280">MTCVISQFQSSFVQVGSWDYPCNPPIQLDDPSVPKADASKATGYFSGRWDISRFREFLSANAYICFKELVIPFFEPHFISHIFIGLENESSNPSSLDFTFYSSDHHSVTRRFAISKMKHRFEWHKLDVDMDKLVKVKIAHHETYTGSDSSFMIGIRFVQDLARKYKEQREGLEKRRDRDESEILQRLDTQYQEIWGLETESATATEVAG</sequence>
<keyword evidence="1" id="KW-0175">Coiled coil</keyword>
<protein>
    <submittedName>
        <fullName evidence="2">Uncharacterized protein</fullName>
    </submittedName>
</protein>
<evidence type="ECO:0000313" key="3">
    <source>
        <dbReference type="Proteomes" id="UP001057375"/>
    </source>
</evidence>
<dbReference type="EMBL" id="BQXS01011368">
    <property type="protein sequence ID" value="GKT37034.1"/>
    <property type="molecule type" value="Genomic_DNA"/>
</dbReference>
<evidence type="ECO:0000256" key="1">
    <source>
        <dbReference type="SAM" id="Coils"/>
    </source>
</evidence>
<comment type="caution">
    <text evidence="2">The sequence shown here is derived from an EMBL/GenBank/DDBJ whole genome shotgun (WGS) entry which is preliminary data.</text>
</comment>
<name>A0ABQ5KZU6_9EUKA</name>
<proteinExistence type="predicted"/>
<reference evidence="2" key="1">
    <citation type="submission" date="2022-03" db="EMBL/GenBank/DDBJ databases">
        <title>Draft genome sequence of Aduncisulcus paluster, a free-living microaerophilic Fornicata.</title>
        <authorList>
            <person name="Yuyama I."/>
            <person name="Kume K."/>
            <person name="Tamura T."/>
            <person name="Inagaki Y."/>
            <person name="Hashimoto T."/>
        </authorList>
    </citation>
    <scope>NUCLEOTIDE SEQUENCE</scope>
    <source>
        <strain evidence="2">NY0171</strain>
    </source>
</reference>
<accession>A0ABQ5KZU6</accession>
<evidence type="ECO:0000313" key="2">
    <source>
        <dbReference type="EMBL" id="GKT37034.1"/>
    </source>
</evidence>
<organism evidence="2 3">
    <name type="scientific">Aduncisulcus paluster</name>
    <dbReference type="NCBI Taxonomy" id="2918883"/>
    <lineage>
        <taxon>Eukaryota</taxon>
        <taxon>Metamonada</taxon>
        <taxon>Carpediemonas-like organisms</taxon>
        <taxon>Aduncisulcus</taxon>
    </lineage>
</organism>
<dbReference type="Proteomes" id="UP001057375">
    <property type="component" value="Unassembled WGS sequence"/>
</dbReference>
<gene>
    <name evidence="2" type="ORF">ADUPG1_009896</name>
</gene>